<feature type="transmembrane region" description="Helical" evidence="7">
    <location>
        <begin position="20"/>
        <end position="40"/>
    </location>
</feature>
<evidence type="ECO:0000256" key="1">
    <source>
        <dbReference type="ARBA" id="ARBA00004141"/>
    </source>
</evidence>
<feature type="transmembrane region" description="Helical" evidence="7">
    <location>
        <begin position="77"/>
        <end position="100"/>
    </location>
</feature>
<feature type="transmembrane region" description="Helical" evidence="7">
    <location>
        <begin position="272"/>
        <end position="292"/>
    </location>
</feature>
<evidence type="ECO:0000256" key="5">
    <source>
        <dbReference type="ARBA" id="ARBA00022989"/>
    </source>
</evidence>
<feature type="transmembrane region" description="Helical" evidence="7">
    <location>
        <begin position="304"/>
        <end position="323"/>
    </location>
</feature>
<feature type="transmembrane region" description="Helical" evidence="7">
    <location>
        <begin position="206"/>
        <end position="228"/>
    </location>
</feature>
<dbReference type="Pfam" id="PF03547">
    <property type="entry name" value="Mem_trans"/>
    <property type="match status" value="2"/>
</dbReference>
<evidence type="ECO:0000313" key="8">
    <source>
        <dbReference type="EMBL" id="GAA4191954.1"/>
    </source>
</evidence>
<feature type="transmembrane region" description="Helical" evidence="7">
    <location>
        <begin position="52"/>
        <end position="71"/>
    </location>
</feature>
<evidence type="ECO:0000313" key="9">
    <source>
        <dbReference type="Proteomes" id="UP001500213"/>
    </source>
</evidence>
<proteinExistence type="predicted"/>
<comment type="subcellular location">
    <subcellularLocation>
        <location evidence="1">Membrane</location>
        <topology evidence="1">Multi-pass membrane protein</topology>
    </subcellularLocation>
</comment>
<keyword evidence="2" id="KW-0813">Transport</keyword>
<reference evidence="9" key="1">
    <citation type="journal article" date="2019" name="Int. J. Syst. Evol. Microbiol.">
        <title>The Global Catalogue of Microorganisms (GCM) 10K type strain sequencing project: providing services to taxonomists for standard genome sequencing and annotation.</title>
        <authorList>
            <consortium name="The Broad Institute Genomics Platform"/>
            <consortium name="The Broad Institute Genome Sequencing Center for Infectious Disease"/>
            <person name="Wu L."/>
            <person name="Ma J."/>
        </authorList>
    </citation>
    <scope>NUCLEOTIDE SEQUENCE [LARGE SCALE GENOMIC DNA]</scope>
    <source>
        <strain evidence="9">JCM 17593</strain>
    </source>
</reference>
<keyword evidence="4 7" id="KW-0812">Transmembrane</keyword>
<sequence>MREAARSGIRWYTNRLVRVLGVLTGFGIIAFVIAVGYGVGRVGVGGPQAGYVLNRIAFFITNPALLFTVLAKEDIRTVVSGVGLAANIAAVIAGLVFLVLSRLFFRRPAARTTIGVLASSYSNFNNIGIPVAVYVLGSPAYIAPVLLVQLIVFAPIALTVLDVTSRGRVSLRDILLNPVRNPMIIASVAGVVVAAFGWTLPDVVDSAFTLLGGAAVPLVLMAFGMSLHGSPPLKAVGARAEVIVATVFKVVLMPLIGWALARYGFHVTGHQLFVTVVLCALPAAQNVYNFAARYERGEIVARDAVLLSTILSVPAVFVVALLLT</sequence>
<feature type="transmembrane region" description="Helical" evidence="7">
    <location>
        <begin position="240"/>
        <end position="260"/>
    </location>
</feature>
<dbReference type="PANTHER" id="PTHR36838:SF3">
    <property type="entry name" value="TRANSPORTER AUXIN EFFLUX CARRIER EC FAMILY"/>
    <property type="match status" value="1"/>
</dbReference>
<evidence type="ECO:0000256" key="3">
    <source>
        <dbReference type="ARBA" id="ARBA00022475"/>
    </source>
</evidence>
<dbReference type="InterPro" id="IPR004776">
    <property type="entry name" value="Mem_transp_PIN-like"/>
</dbReference>
<dbReference type="EMBL" id="BAABBX010000015">
    <property type="protein sequence ID" value="GAA4191954.1"/>
    <property type="molecule type" value="Genomic_DNA"/>
</dbReference>
<evidence type="ECO:0000256" key="6">
    <source>
        <dbReference type="ARBA" id="ARBA00023136"/>
    </source>
</evidence>
<comment type="caution">
    <text evidence="8">The sequence shown here is derived from an EMBL/GenBank/DDBJ whole genome shotgun (WGS) entry which is preliminary data.</text>
</comment>
<gene>
    <name evidence="8" type="ORF">GCM10022288_23510</name>
</gene>
<keyword evidence="5 7" id="KW-1133">Transmembrane helix</keyword>
<protein>
    <submittedName>
        <fullName evidence="8">AEC family transporter</fullName>
    </submittedName>
</protein>
<keyword evidence="3" id="KW-1003">Cell membrane</keyword>
<accession>A0ABP8AWR9</accession>
<feature type="transmembrane region" description="Helical" evidence="7">
    <location>
        <begin position="141"/>
        <end position="161"/>
    </location>
</feature>
<evidence type="ECO:0000256" key="2">
    <source>
        <dbReference type="ARBA" id="ARBA00022448"/>
    </source>
</evidence>
<name>A0ABP8AWR9_9MICO</name>
<keyword evidence="6 7" id="KW-0472">Membrane</keyword>
<evidence type="ECO:0000256" key="4">
    <source>
        <dbReference type="ARBA" id="ARBA00022692"/>
    </source>
</evidence>
<organism evidence="8 9">
    <name type="scientific">Gryllotalpicola kribbensis</name>
    <dbReference type="NCBI Taxonomy" id="993084"/>
    <lineage>
        <taxon>Bacteria</taxon>
        <taxon>Bacillati</taxon>
        <taxon>Actinomycetota</taxon>
        <taxon>Actinomycetes</taxon>
        <taxon>Micrococcales</taxon>
        <taxon>Microbacteriaceae</taxon>
        <taxon>Gryllotalpicola</taxon>
    </lineage>
</organism>
<feature type="transmembrane region" description="Helical" evidence="7">
    <location>
        <begin position="182"/>
        <end position="200"/>
    </location>
</feature>
<keyword evidence="9" id="KW-1185">Reference proteome</keyword>
<dbReference type="Proteomes" id="UP001500213">
    <property type="component" value="Unassembled WGS sequence"/>
</dbReference>
<evidence type="ECO:0000256" key="7">
    <source>
        <dbReference type="SAM" id="Phobius"/>
    </source>
</evidence>
<dbReference type="PANTHER" id="PTHR36838">
    <property type="entry name" value="AUXIN EFFLUX CARRIER FAMILY PROTEIN"/>
    <property type="match status" value="1"/>
</dbReference>